<dbReference type="EMBL" id="CAJOBH010062157">
    <property type="protein sequence ID" value="CAF4430300.1"/>
    <property type="molecule type" value="Genomic_DNA"/>
</dbReference>
<proteinExistence type="predicted"/>
<reference evidence="4" key="1">
    <citation type="submission" date="2021-02" db="EMBL/GenBank/DDBJ databases">
        <authorList>
            <person name="Nowell W R."/>
        </authorList>
    </citation>
    <scope>NUCLEOTIDE SEQUENCE</scope>
</reference>
<dbReference type="Proteomes" id="UP000676336">
    <property type="component" value="Unassembled WGS sequence"/>
</dbReference>
<comment type="caution">
    <text evidence="4">The sequence shown here is derived from an EMBL/GenBank/DDBJ whole genome shotgun (WGS) entry which is preliminary data.</text>
</comment>
<evidence type="ECO:0000313" key="3">
    <source>
        <dbReference type="EMBL" id="CAF4562144.1"/>
    </source>
</evidence>
<name>A0A8S3CH44_9BILA</name>
<sequence>MDAVDTTKSRVSSSSKKRKLLHRFLDEGEDDANE</sequence>
<evidence type="ECO:0000313" key="2">
    <source>
        <dbReference type="EMBL" id="CAF4430300.1"/>
    </source>
</evidence>
<accession>A0A8S3CH44</accession>
<dbReference type="EMBL" id="CAJOBI010171796">
    <property type="protein sequence ID" value="CAF4892121.1"/>
    <property type="molecule type" value="Genomic_DNA"/>
</dbReference>
<dbReference type="Proteomes" id="UP000681720">
    <property type="component" value="Unassembled WGS sequence"/>
</dbReference>
<evidence type="ECO:0000256" key="1">
    <source>
        <dbReference type="SAM" id="MobiDB-lite"/>
    </source>
</evidence>
<gene>
    <name evidence="2" type="ORF">BYL167_LOCUS32867</name>
    <name evidence="3" type="ORF">GIL414_LOCUS37294</name>
    <name evidence="4" type="ORF">SMN809_LOCUS51323</name>
</gene>
<feature type="region of interest" description="Disordered" evidence="1">
    <location>
        <begin position="1"/>
        <end position="34"/>
    </location>
</feature>
<dbReference type="AlphaFoldDB" id="A0A8S3CH44"/>
<protein>
    <submittedName>
        <fullName evidence="4">Uncharacterized protein</fullName>
    </submittedName>
</protein>
<feature type="non-terminal residue" evidence="4">
    <location>
        <position position="34"/>
    </location>
</feature>
<dbReference type="Proteomes" id="UP000681967">
    <property type="component" value="Unassembled WGS sequence"/>
</dbReference>
<evidence type="ECO:0000313" key="5">
    <source>
        <dbReference type="Proteomes" id="UP000676336"/>
    </source>
</evidence>
<dbReference type="EMBL" id="CAJOBJ010095413">
    <property type="protein sequence ID" value="CAF4562144.1"/>
    <property type="molecule type" value="Genomic_DNA"/>
</dbReference>
<evidence type="ECO:0000313" key="4">
    <source>
        <dbReference type="EMBL" id="CAF4892121.1"/>
    </source>
</evidence>
<organism evidence="4 5">
    <name type="scientific">Rotaria magnacalcarata</name>
    <dbReference type="NCBI Taxonomy" id="392030"/>
    <lineage>
        <taxon>Eukaryota</taxon>
        <taxon>Metazoa</taxon>
        <taxon>Spiralia</taxon>
        <taxon>Gnathifera</taxon>
        <taxon>Rotifera</taxon>
        <taxon>Eurotatoria</taxon>
        <taxon>Bdelloidea</taxon>
        <taxon>Philodinida</taxon>
        <taxon>Philodinidae</taxon>
        <taxon>Rotaria</taxon>
    </lineage>
</organism>